<organism evidence="3 4">
    <name type="scientific">Mycena chlorophos</name>
    <name type="common">Agaric fungus</name>
    <name type="synonym">Agaricus chlorophos</name>
    <dbReference type="NCBI Taxonomy" id="658473"/>
    <lineage>
        <taxon>Eukaryota</taxon>
        <taxon>Fungi</taxon>
        <taxon>Dikarya</taxon>
        <taxon>Basidiomycota</taxon>
        <taxon>Agaricomycotina</taxon>
        <taxon>Agaricomycetes</taxon>
        <taxon>Agaricomycetidae</taxon>
        <taxon>Agaricales</taxon>
        <taxon>Marasmiineae</taxon>
        <taxon>Mycenaceae</taxon>
        <taxon>Mycena</taxon>
    </lineage>
</organism>
<reference evidence="3" key="1">
    <citation type="submission" date="2014-09" db="EMBL/GenBank/DDBJ databases">
        <title>Genome sequence of the luminous mushroom Mycena chlorophos for searching fungal bioluminescence genes.</title>
        <authorList>
            <person name="Tanaka Y."/>
            <person name="Kasuga D."/>
            <person name="Oba Y."/>
            <person name="Hase S."/>
            <person name="Sato K."/>
            <person name="Oba Y."/>
            <person name="Sakakibara Y."/>
        </authorList>
    </citation>
    <scope>NUCLEOTIDE SEQUENCE</scope>
</reference>
<dbReference type="Pfam" id="PF10282">
    <property type="entry name" value="Lactonase"/>
    <property type="match status" value="1"/>
</dbReference>
<name>A0ABQ0M386_MYCCL</name>
<keyword evidence="3" id="KW-0413">Isomerase</keyword>
<evidence type="ECO:0000313" key="4">
    <source>
        <dbReference type="Proteomes" id="UP000815677"/>
    </source>
</evidence>
<dbReference type="GO" id="GO:0016853">
    <property type="term" value="F:isomerase activity"/>
    <property type="evidence" value="ECO:0007669"/>
    <property type="project" value="UniProtKB-KW"/>
</dbReference>
<dbReference type="InterPro" id="IPR011045">
    <property type="entry name" value="N2O_reductase_N"/>
</dbReference>
<dbReference type="InterPro" id="IPR015943">
    <property type="entry name" value="WD40/YVTN_repeat-like_dom_sf"/>
</dbReference>
<protein>
    <submittedName>
        <fullName evidence="3">Isomerase YbhE</fullName>
    </submittedName>
</protein>
<comment type="similarity">
    <text evidence="1">Belongs to the cycloisomerase 2 family.</text>
</comment>
<sequence>MVKFTLYTGGYTSFIVSYLFDTQTSALTYLETIPTSADPSWLKQHPVNPNLIYAVNEVDPLGVLQVYSATPAGGLTLLDEVTSGGAGPAFCAPISDDQVAIMNYASGNGEIVPTVNGGTKFDNASTVLVTFTPPPNGTSNPHMAYAHGNEVFVPDLGGDKVWRLGQVPGGGPGDFAIHGLIEQPKGTGPRHMAIYENDIFLLHETANLLTKQAIPAYPNGTSPFLATTNTVAADAPPNATFAAAEILLPLLPEPLIYISNRNIGGTVDPRGDTIGIFEPSNLSVVNQVYTGLVEIRGMNLNLGVGDVGQDYIIALGATSGGMVIYRRTDGGRTLTEVARNSSAVARTSVVTVPMLFPLVLYLEQGPGDDKYTANDASSAGSRLPVYKLQSTRLQATKYGYRSTGPIQILRLEPRSKNENAKSECRVYTRAGQAAGANILRSVRLTRTAATESVEDENIAQKPGRVSSDNEAAEHATVFDKQLWIRCRVVREGPDGKRLLASGHGGEDADAMRCIVQREGLRQDPPKTRPSLVSKDLSASSGR</sequence>
<dbReference type="Gene3D" id="2.130.10.10">
    <property type="entry name" value="YVTN repeat-like/Quinoprotein amine dehydrogenase"/>
    <property type="match status" value="1"/>
</dbReference>
<dbReference type="InterPro" id="IPR050282">
    <property type="entry name" value="Cycloisomerase_2"/>
</dbReference>
<gene>
    <name evidence="3" type="ORF">MCHLO_13858</name>
</gene>
<proteinExistence type="inferred from homology"/>
<accession>A0ABQ0M386</accession>
<evidence type="ECO:0000256" key="1">
    <source>
        <dbReference type="ARBA" id="ARBA00005564"/>
    </source>
</evidence>
<dbReference type="SUPFAM" id="SSF50974">
    <property type="entry name" value="Nitrous oxide reductase, N-terminal domain"/>
    <property type="match status" value="1"/>
</dbReference>
<keyword evidence="4" id="KW-1185">Reference proteome</keyword>
<evidence type="ECO:0000313" key="3">
    <source>
        <dbReference type="EMBL" id="GAT57307.1"/>
    </source>
</evidence>
<feature type="region of interest" description="Disordered" evidence="2">
    <location>
        <begin position="517"/>
        <end position="542"/>
    </location>
</feature>
<dbReference type="EMBL" id="DF849437">
    <property type="protein sequence ID" value="GAT57307.1"/>
    <property type="molecule type" value="Genomic_DNA"/>
</dbReference>
<dbReference type="Proteomes" id="UP000815677">
    <property type="component" value="Unassembled WGS sequence"/>
</dbReference>
<dbReference type="InterPro" id="IPR019405">
    <property type="entry name" value="Lactonase_7-beta_prop"/>
</dbReference>
<dbReference type="PANTHER" id="PTHR30344:SF1">
    <property type="entry name" value="6-PHOSPHOGLUCONOLACTONASE"/>
    <property type="match status" value="1"/>
</dbReference>
<evidence type="ECO:0000256" key="2">
    <source>
        <dbReference type="SAM" id="MobiDB-lite"/>
    </source>
</evidence>
<dbReference type="PANTHER" id="PTHR30344">
    <property type="entry name" value="6-PHOSPHOGLUCONOLACTONASE-RELATED"/>
    <property type="match status" value="1"/>
</dbReference>